<dbReference type="AlphaFoldDB" id="A0A1J0E800"/>
<reference evidence="1" key="1">
    <citation type="submission" date="2019-02" db="EMBL/GenBank/DDBJ databases">
        <title>Genomic characterization of isolates from hospital effluents in KZN, South Africa.</title>
        <authorList>
            <person name="Ntshobeni N."/>
            <person name="Allam M."/>
            <person name="Ismail A."/>
            <person name="Amoako D."/>
            <person name="Essack S."/>
            <person name="Chenia H."/>
        </authorList>
    </citation>
    <scope>NUCLEOTIDE SEQUENCE</scope>
    <source>
        <strain evidence="1">AFE97_S1</strain>
    </source>
</reference>
<dbReference type="RefSeq" id="WP_042843722.1">
    <property type="nucleotide sequence ID" value="NZ_ABEXNG020000014.1"/>
</dbReference>
<dbReference type="OrthoDB" id="10016819at2"/>
<dbReference type="Proteomes" id="UP000824410">
    <property type="component" value="Unassembled WGS sequence"/>
</dbReference>
<protein>
    <recommendedName>
        <fullName evidence="3">F-box domain-containing protein</fullName>
    </recommendedName>
</protein>
<sequence>MINNIFDIKTFSSHQGTDAESALSEHEPNIHQKINHISNLPLELKQNIAFRLDASSYENFRNASKEMTDDLPSFRYMLASLKNNNCTGQLREDYKSVLYGNLNQRYDDQLDGIWTG</sequence>
<dbReference type="EMBL" id="SHDO01000010">
    <property type="protein sequence ID" value="MBX6981019.1"/>
    <property type="molecule type" value="Genomic_DNA"/>
</dbReference>
<accession>A0A1J0E800</accession>
<dbReference type="KEGG" id="prg:RB151_022840"/>
<evidence type="ECO:0000313" key="2">
    <source>
        <dbReference type="Proteomes" id="UP000824410"/>
    </source>
</evidence>
<name>A0A1J0E800_PRORE</name>
<gene>
    <name evidence="1" type="ORF">EX242_12200</name>
</gene>
<comment type="caution">
    <text evidence="1">The sequence shown here is derived from an EMBL/GenBank/DDBJ whole genome shotgun (WGS) entry which is preliminary data.</text>
</comment>
<evidence type="ECO:0008006" key="3">
    <source>
        <dbReference type="Google" id="ProtNLM"/>
    </source>
</evidence>
<organism evidence="1 2">
    <name type="scientific">Providencia rettgeri</name>
    <dbReference type="NCBI Taxonomy" id="587"/>
    <lineage>
        <taxon>Bacteria</taxon>
        <taxon>Pseudomonadati</taxon>
        <taxon>Pseudomonadota</taxon>
        <taxon>Gammaproteobacteria</taxon>
        <taxon>Enterobacterales</taxon>
        <taxon>Morganellaceae</taxon>
        <taxon>Providencia</taxon>
    </lineage>
</organism>
<proteinExistence type="predicted"/>
<evidence type="ECO:0000313" key="1">
    <source>
        <dbReference type="EMBL" id="MBX6981019.1"/>
    </source>
</evidence>